<keyword evidence="2" id="KW-1185">Reference proteome</keyword>
<evidence type="ECO:0000313" key="1">
    <source>
        <dbReference type="EMBL" id="RXW23579.1"/>
    </source>
</evidence>
<gene>
    <name evidence="1" type="ORF">EST38_g2244</name>
</gene>
<dbReference type="EMBL" id="SDEE01000038">
    <property type="protein sequence ID" value="RXW23579.1"/>
    <property type="molecule type" value="Genomic_DNA"/>
</dbReference>
<protein>
    <submittedName>
        <fullName evidence="1">Uncharacterized protein</fullName>
    </submittedName>
</protein>
<proteinExistence type="predicted"/>
<comment type="caution">
    <text evidence="1">The sequence shown here is derived from an EMBL/GenBank/DDBJ whole genome shotgun (WGS) entry which is preliminary data.</text>
</comment>
<dbReference type="AlphaFoldDB" id="A0A4Q2DTN5"/>
<sequence>MSSYNQFTSTPTPTPFFPVLIPSLVTASPSPARRPETSNLTDLRQAEEYGNGIILTPSNVSAHALC</sequence>
<name>A0A4Q2DTN5_9AGAR</name>
<reference evidence="1 2" key="1">
    <citation type="submission" date="2019-01" db="EMBL/GenBank/DDBJ databases">
        <title>Draft genome sequence of Psathyrella aberdarensis IHI B618.</title>
        <authorList>
            <person name="Buettner E."/>
            <person name="Kellner H."/>
        </authorList>
    </citation>
    <scope>NUCLEOTIDE SEQUENCE [LARGE SCALE GENOMIC DNA]</scope>
    <source>
        <strain evidence="1 2">IHI B618</strain>
    </source>
</reference>
<accession>A0A4Q2DTN5</accession>
<dbReference type="Proteomes" id="UP000290288">
    <property type="component" value="Unassembled WGS sequence"/>
</dbReference>
<organism evidence="1 2">
    <name type="scientific">Candolleomyces aberdarensis</name>
    <dbReference type="NCBI Taxonomy" id="2316362"/>
    <lineage>
        <taxon>Eukaryota</taxon>
        <taxon>Fungi</taxon>
        <taxon>Dikarya</taxon>
        <taxon>Basidiomycota</taxon>
        <taxon>Agaricomycotina</taxon>
        <taxon>Agaricomycetes</taxon>
        <taxon>Agaricomycetidae</taxon>
        <taxon>Agaricales</taxon>
        <taxon>Agaricineae</taxon>
        <taxon>Psathyrellaceae</taxon>
        <taxon>Candolleomyces</taxon>
    </lineage>
</organism>
<evidence type="ECO:0000313" key="2">
    <source>
        <dbReference type="Proteomes" id="UP000290288"/>
    </source>
</evidence>